<gene>
    <name evidence="5" type="ORF">G3M56_007590</name>
</gene>
<dbReference type="AlphaFoldDB" id="A0A6B3L973"/>
<feature type="binding site" evidence="3">
    <location>
        <position position="351"/>
    </location>
    <ligand>
        <name>Zn(2+)</name>
        <dbReference type="ChEBI" id="CHEBI:29105"/>
        <label>2</label>
    </ligand>
</feature>
<proteinExistence type="inferred from homology"/>
<keyword evidence="1" id="KW-0597">Phosphoprotein</keyword>
<name>A0A6B3L973_9BACT</name>
<keyword evidence="3" id="KW-0862">Zinc</keyword>
<feature type="binding site" evidence="3">
    <location>
        <position position="59"/>
    </location>
    <ligand>
        <name>Zn(2+)</name>
        <dbReference type="ChEBI" id="CHEBI:29105"/>
        <label>2</label>
    </ligand>
</feature>
<dbReference type="EMBL" id="CP066776">
    <property type="protein sequence ID" value="QQL43767.1"/>
    <property type="molecule type" value="Genomic_DNA"/>
</dbReference>
<evidence type="ECO:0000256" key="4">
    <source>
        <dbReference type="RuleBase" id="RU003946"/>
    </source>
</evidence>
<feature type="active site" description="Phosphoserine intermediate" evidence="2">
    <location>
        <position position="103"/>
    </location>
</feature>
<dbReference type="GO" id="GO:0046872">
    <property type="term" value="F:metal ion binding"/>
    <property type="evidence" value="ECO:0007669"/>
    <property type="project" value="UniProtKB-KW"/>
</dbReference>
<comment type="similarity">
    <text evidence="4">Belongs to the alkaline phosphatase family.</text>
</comment>
<dbReference type="RefSeq" id="WP_164361702.1">
    <property type="nucleotide sequence ID" value="NZ_CP066776.1"/>
</dbReference>
<dbReference type="InterPro" id="IPR001952">
    <property type="entry name" value="Alkaline_phosphatase"/>
</dbReference>
<organism evidence="5 6">
    <name type="scientific">Sulfuriroseicoccus oceanibius</name>
    <dbReference type="NCBI Taxonomy" id="2707525"/>
    <lineage>
        <taxon>Bacteria</taxon>
        <taxon>Pseudomonadati</taxon>
        <taxon>Verrucomicrobiota</taxon>
        <taxon>Verrucomicrobiia</taxon>
        <taxon>Verrucomicrobiales</taxon>
        <taxon>Verrucomicrobiaceae</taxon>
        <taxon>Sulfuriroseicoccus</taxon>
    </lineage>
</organism>
<feature type="binding site" evidence="3">
    <location>
        <position position="59"/>
    </location>
    <ligand>
        <name>Mg(2+)</name>
        <dbReference type="ChEBI" id="CHEBI:18420"/>
    </ligand>
</feature>
<dbReference type="PRINTS" id="PR00113">
    <property type="entry name" value="ALKPHPHTASE"/>
</dbReference>
<comment type="cofactor">
    <cofactor evidence="3">
        <name>Mg(2+)</name>
        <dbReference type="ChEBI" id="CHEBI:18420"/>
    </cofactor>
    <text evidence="3">Binds 1 Mg(2+) ion.</text>
</comment>
<dbReference type="Gene3D" id="3.40.720.10">
    <property type="entry name" value="Alkaline Phosphatase, subunit A"/>
    <property type="match status" value="1"/>
</dbReference>
<feature type="binding site" evidence="3">
    <location>
        <position position="304"/>
    </location>
    <ligand>
        <name>Mg(2+)</name>
        <dbReference type="ChEBI" id="CHEBI:18420"/>
    </ligand>
</feature>
<evidence type="ECO:0000256" key="1">
    <source>
        <dbReference type="ARBA" id="ARBA00022553"/>
    </source>
</evidence>
<feature type="binding site" evidence="3">
    <location>
        <position position="309"/>
    </location>
    <ligand>
        <name>Zn(2+)</name>
        <dbReference type="ChEBI" id="CHEBI:29105"/>
        <label>2</label>
    </ligand>
</feature>
<dbReference type="KEGG" id="soa:G3M56_007590"/>
<evidence type="ECO:0000256" key="2">
    <source>
        <dbReference type="PIRSR" id="PIRSR601952-1"/>
    </source>
</evidence>
<evidence type="ECO:0000256" key="3">
    <source>
        <dbReference type="PIRSR" id="PIRSR601952-2"/>
    </source>
</evidence>
<dbReference type="InterPro" id="IPR017850">
    <property type="entry name" value="Alkaline_phosphatase_core_sf"/>
</dbReference>
<dbReference type="GO" id="GO:0004035">
    <property type="term" value="F:alkaline phosphatase activity"/>
    <property type="evidence" value="ECO:0007669"/>
    <property type="project" value="TreeGrafter"/>
</dbReference>
<comment type="cofactor">
    <cofactor evidence="3">
        <name>Zn(2+)</name>
        <dbReference type="ChEBI" id="CHEBI:29105"/>
    </cofactor>
    <text evidence="3">Binds 2 Zn(2+) ions.</text>
</comment>
<evidence type="ECO:0000313" key="6">
    <source>
        <dbReference type="Proteomes" id="UP000475117"/>
    </source>
</evidence>
<protein>
    <submittedName>
        <fullName evidence="5">Alkaline phosphatase</fullName>
    </submittedName>
</protein>
<reference evidence="5 6" key="1">
    <citation type="submission" date="2020-12" db="EMBL/GenBank/DDBJ databases">
        <title>Sulforoseuscoccus oceanibium gen. nov., sp. nov., a representative of the phylum Verrucomicrobia with special cytoplasmic membrane, and proposal of Sulforoseuscoccusaceae fam. nov.</title>
        <authorList>
            <person name="Xi F."/>
        </authorList>
    </citation>
    <scope>NUCLEOTIDE SEQUENCE [LARGE SCALE GENOMIC DNA]</scope>
    <source>
        <strain evidence="5 6">T37</strain>
    </source>
</reference>
<dbReference type="Proteomes" id="UP000475117">
    <property type="component" value="Chromosome"/>
</dbReference>
<sequence>MTRSLALSALILCAPAFAAPDAPAAPSDPAAAPTTPQAEPIAAPAPATSGRNVIFFHPDGMGLNTWTAARLHTVGPDGTLAWDQLPHVGIYRGHMKDSLVASSNGAATIHAYGVKVPAKSYGMHGRKPLTAASGFKGSVAEEAIAKGIAVGVVNTGHIAEPGTGCFLASVEARSQADEIAKQVIRSGATVILSGGEQFLLPAGTAGTHGFGTRNDDLNLIEEARELGYTVVFSRDELLALKPTPETKLLGVFAHGHTFNDQPHADLKSAQLPLYAPEAPTIAEMTQVALDVLSQHTQGFLLIAEEEATDNFGNANNPNGVLEAAARSDKAIATASQFIDNQPNTLLLVASDSDAGGLQLLTIAPPSPFAFKPGSKIPQRTANGTTLHGVDGSGSTPFESKPDAQGNSMYFGLAFATRADLPSGLLVRAKGANAESLPLNFDNTDIYHMIHNTLFDLPEAEEAPASSDTAAPATTPER</sequence>
<keyword evidence="3" id="KW-0460">Magnesium</keyword>
<keyword evidence="6" id="KW-1185">Reference proteome</keyword>
<keyword evidence="3" id="KW-0479">Metal-binding</keyword>
<evidence type="ECO:0000313" key="5">
    <source>
        <dbReference type="EMBL" id="QQL43767.1"/>
    </source>
</evidence>
<dbReference type="SMART" id="SM00098">
    <property type="entry name" value="alkPPc"/>
    <property type="match status" value="1"/>
</dbReference>
<dbReference type="PANTHER" id="PTHR11596">
    <property type="entry name" value="ALKALINE PHOSPHATASE"/>
    <property type="match status" value="1"/>
</dbReference>
<accession>A0A6B3L973</accession>
<dbReference type="Pfam" id="PF00245">
    <property type="entry name" value="Alk_phosphatase"/>
    <property type="match status" value="1"/>
</dbReference>
<dbReference type="SUPFAM" id="SSF53649">
    <property type="entry name" value="Alkaline phosphatase-like"/>
    <property type="match status" value="1"/>
</dbReference>
<dbReference type="PANTHER" id="PTHR11596:SF5">
    <property type="entry name" value="ALKALINE PHOSPHATASE"/>
    <property type="match status" value="1"/>
</dbReference>